<reference evidence="1 2" key="1">
    <citation type="submission" date="2024-02" db="EMBL/GenBank/DDBJ databases">
        <authorList>
            <person name="Daric V."/>
            <person name="Darras S."/>
        </authorList>
    </citation>
    <scope>NUCLEOTIDE SEQUENCE [LARGE SCALE GENOMIC DNA]</scope>
</reference>
<protein>
    <submittedName>
        <fullName evidence="1">Uncharacterized protein</fullName>
    </submittedName>
</protein>
<comment type="caution">
    <text evidence="1">The sequence shown here is derived from an EMBL/GenBank/DDBJ whole genome shotgun (WGS) entry which is preliminary data.</text>
</comment>
<evidence type="ECO:0000313" key="1">
    <source>
        <dbReference type="EMBL" id="CAK8691906.1"/>
    </source>
</evidence>
<organism evidence="1 2">
    <name type="scientific">Clavelina lepadiformis</name>
    <name type="common">Light-bulb sea squirt</name>
    <name type="synonym">Ascidia lepadiformis</name>
    <dbReference type="NCBI Taxonomy" id="159417"/>
    <lineage>
        <taxon>Eukaryota</taxon>
        <taxon>Metazoa</taxon>
        <taxon>Chordata</taxon>
        <taxon>Tunicata</taxon>
        <taxon>Ascidiacea</taxon>
        <taxon>Aplousobranchia</taxon>
        <taxon>Clavelinidae</taxon>
        <taxon>Clavelina</taxon>
    </lineage>
</organism>
<name>A0ABP0GLZ6_CLALP</name>
<dbReference type="EMBL" id="CAWYQH010000128">
    <property type="protein sequence ID" value="CAK8691906.1"/>
    <property type="molecule type" value="Genomic_DNA"/>
</dbReference>
<dbReference type="Proteomes" id="UP001642483">
    <property type="component" value="Unassembled WGS sequence"/>
</dbReference>
<gene>
    <name evidence="1" type="ORF">CVLEPA_LOCUS24659</name>
</gene>
<proteinExistence type="predicted"/>
<keyword evidence="2" id="KW-1185">Reference proteome</keyword>
<sequence length="263" mass="30467">MECHPSDKHVEIILKESVSEIEEKPVFDGEVVDSENPNKRNLQEKYNKLATKFPDKNITNREMNTRELGHSEIAFVSPHIGAIKEESMGDREVSRFESDDKITVALNNIFTQSENEARDFHRFVSKLATLYFIMECHPSDKHVEIILKESVSEIEEKPVFDGKVVVSENLNKRNLQEKSNKLATKFPDKNITNREMNTREEAHSEIAFVSPHIGAIKEESMGYREVSRIESDDKISLMLNNIFTRQRMKQIPHIWTNLLILKT</sequence>
<evidence type="ECO:0000313" key="2">
    <source>
        <dbReference type="Proteomes" id="UP001642483"/>
    </source>
</evidence>
<accession>A0ABP0GLZ6</accession>